<sequence length="1308" mass="147404">LRGFLSRCNLLKNHYLGLSKSAMDGKKVWAPHPKEGYKLGKITDLGSENVVVETLSSPKEVLTVPYNRLFPSEEYDNKDVEDNCALMYLNEATLLNNIRLRYMKNAIYTYVANILIAVNPYFEVPKLYAKDTIKAYQGKSLGTMPPHVFAIGDKAYRDMKAFKASQAIIVSGESGSGKTETAKHIFKYLTENYGAHAGPIEQRIVESNPLLEGFGNAKTVRNNNSSRFGKFVEIHFDNRSLVTGGYISHYLLEKSRICVQSEGERNYHIFYRLCAGADAALRQKLGLVAPDQFRYLNQGNTQYFCTKASEAQIPKEVKSKQYLQIGALTDIQLDDVKDFRNVDKAMTDMGLADSEKQDIYSVVAGVLHLGNVNFEESGQAQGVVSVTPASRPSLDKAAQLLGVDPARLEESLITRITQAARGGAQGGIVRIALRLDEAASARDALAKAVYSRLFDYIVLRVNQALPFSGSQSYIGVLDIAGFEYFQRNSYEQFSINYCNEKLQQFFNERVLKEEQQLYQKEGLNVKKIEFVDNQDCIDLIEAKGSGIFYLLDEQSKLPKPSPETFTLEVYAKNKNHFRLAYPRKSKLKSHRELRDDEGFLIRHFAGAVCYHTDQFIEKNNDALHASLEAIVKQSSSGLVRSLFDDAAGAVGATVAADGSVRKAGGGGSKIGTGKLAFISVGSKFKAQLAQLMDKLRSTGTCFIRCIKPNVRMVDHLFEGADILSQLQCSGMASVLDLMQQGYPSRTKFDELYQLYKGRLPPQLSRLDPRLFCKLLFHALGLNENDFKFGISKVFFRPGKFAEFDQLLRSDPENIAALVAKVKSWLVRYRWRKAQYCTWEVVKLRRKIAWRREMLVKVQKTMRMWICVKKYRPRIRGLAKVQSLRNRLSSMNDIVGQLKADKDAAKKSVDTLIAEVDGVVKQIKSAQRMSYAEIDAIYSKLSAKFDASFAELKKRLEQQKVREEQERLRRIQEEMERERAKKADEERQRQQAEEEKRAKAELEERRRREEAERKKQEEADRKAAALLQKQMEEEAEANRKQSQDQEQERLDRELALRLASEDANQVEDLQGAGGGLTRGANVLQKRAQMGNSKYDLSKWKYAELRDTINTSCDLELLAACREEFQRRLKVYHEWKQKNKQRGAASGAAGAGGAGGKSEGSRAPQSVLENAVTVEGAVAAQRQLAGRIGEPGDPKSQRYFRIPFARPNELNRGTEADQHSGGLWWAHFDGRWIARQMEVQPGQPAVLLVAGVDDMSMCELGLEETGLPQKKGAEVTATEFDREWEKHGGAAVLKQHRAAVSSLFLKKNMK</sequence>
<proteinExistence type="inferred from homology"/>
<dbReference type="GO" id="GO:0007015">
    <property type="term" value="P:actin filament organization"/>
    <property type="evidence" value="ECO:0007669"/>
    <property type="project" value="TreeGrafter"/>
</dbReference>
<dbReference type="GO" id="GO:0000146">
    <property type="term" value="F:microfilament motor activity"/>
    <property type="evidence" value="ECO:0007669"/>
    <property type="project" value="TreeGrafter"/>
</dbReference>
<name>A0A267EY54_9PLAT</name>
<feature type="region of interest" description="Disordered" evidence="12">
    <location>
        <begin position="1135"/>
        <end position="1163"/>
    </location>
</feature>
<dbReference type="OrthoDB" id="6108017at2759"/>
<dbReference type="InterPro" id="IPR008989">
    <property type="entry name" value="Myosin_S1_N"/>
</dbReference>
<dbReference type="SMART" id="SM00242">
    <property type="entry name" value="MYSc"/>
    <property type="match status" value="1"/>
</dbReference>
<dbReference type="InterPro" id="IPR004009">
    <property type="entry name" value="SH3_Myosin"/>
</dbReference>
<dbReference type="GO" id="GO:0030139">
    <property type="term" value="C:endocytic vesicle"/>
    <property type="evidence" value="ECO:0007669"/>
    <property type="project" value="TreeGrafter"/>
</dbReference>
<evidence type="ECO:0000313" key="15">
    <source>
        <dbReference type="EMBL" id="PAA65857.1"/>
    </source>
</evidence>
<keyword evidence="6 11" id="KW-0067">ATP-binding</keyword>
<dbReference type="PROSITE" id="PS50096">
    <property type="entry name" value="IQ"/>
    <property type="match status" value="1"/>
</dbReference>
<dbReference type="Gene3D" id="6.10.220.10">
    <property type="match status" value="1"/>
</dbReference>
<dbReference type="FunFam" id="3.40.850.10:FF:000018">
    <property type="entry name" value="unconventional myosin-VI isoform X1"/>
    <property type="match status" value="1"/>
</dbReference>
<dbReference type="Pfam" id="PF00063">
    <property type="entry name" value="Myosin_head"/>
    <property type="match status" value="1"/>
</dbReference>
<evidence type="ECO:0000256" key="3">
    <source>
        <dbReference type="ARBA" id="ARBA00022490"/>
    </source>
</evidence>
<accession>A0A267EY54</accession>
<feature type="non-terminal residue" evidence="15">
    <location>
        <position position="1"/>
    </location>
</feature>
<keyword evidence="8 11" id="KW-0518">Myosin</keyword>
<evidence type="ECO:0000256" key="4">
    <source>
        <dbReference type="ARBA" id="ARBA00022553"/>
    </source>
</evidence>
<evidence type="ECO:0000256" key="10">
    <source>
        <dbReference type="ARBA" id="ARBA00023203"/>
    </source>
</evidence>
<dbReference type="GO" id="GO:0016459">
    <property type="term" value="C:myosin complex"/>
    <property type="evidence" value="ECO:0007669"/>
    <property type="project" value="UniProtKB-KW"/>
</dbReference>
<keyword evidence="16" id="KW-1185">Reference proteome</keyword>
<evidence type="ECO:0000256" key="1">
    <source>
        <dbReference type="ARBA" id="ARBA00004496"/>
    </source>
</evidence>
<dbReference type="GO" id="GO:0005886">
    <property type="term" value="C:plasma membrane"/>
    <property type="evidence" value="ECO:0007669"/>
    <property type="project" value="TreeGrafter"/>
</dbReference>
<evidence type="ECO:0000256" key="8">
    <source>
        <dbReference type="ARBA" id="ARBA00023123"/>
    </source>
</evidence>
<feature type="region of interest" description="Disordered" evidence="12">
    <location>
        <begin position="974"/>
        <end position="1022"/>
    </location>
</feature>
<evidence type="ECO:0000256" key="6">
    <source>
        <dbReference type="ARBA" id="ARBA00022840"/>
    </source>
</evidence>
<dbReference type="Proteomes" id="UP000215902">
    <property type="component" value="Unassembled WGS sequence"/>
</dbReference>
<dbReference type="SUPFAM" id="SSF52540">
    <property type="entry name" value="P-loop containing nucleoside triphosphate hydrolases"/>
    <property type="match status" value="1"/>
</dbReference>
<dbReference type="PANTHER" id="PTHR13140">
    <property type="entry name" value="MYOSIN"/>
    <property type="match status" value="1"/>
</dbReference>
<evidence type="ECO:0000256" key="12">
    <source>
        <dbReference type="SAM" id="MobiDB-lite"/>
    </source>
</evidence>
<dbReference type="Gene3D" id="3.30.70.1590">
    <property type="match status" value="1"/>
</dbReference>
<dbReference type="GO" id="GO:0005516">
    <property type="term" value="F:calmodulin binding"/>
    <property type="evidence" value="ECO:0007669"/>
    <property type="project" value="UniProtKB-KW"/>
</dbReference>
<feature type="binding site" evidence="11">
    <location>
        <begin position="172"/>
        <end position="179"/>
    </location>
    <ligand>
        <name>ATP</name>
        <dbReference type="ChEBI" id="CHEBI:30616"/>
    </ligand>
</feature>
<dbReference type="STRING" id="282301.A0A267EY54"/>
<dbReference type="Pfam" id="PF21521">
    <property type="entry name" value="MYO6_lever"/>
    <property type="match status" value="1"/>
</dbReference>
<comment type="caution">
    <text evidence="15">The sequence shown here is derived from an EMBL/GenBank/DDBJ whole genome shotgun (WGS) entry which is preliminary data.</text>
</comment>
<comment type="subcellular location">
    <subcellularLocation>
        <location evidence="1">Cytoplasm</location>
    </subcellularLocation>
</comment>
<reference evidence="15 16" key="1">
    <citation type="submission" date="2017-06" db="EMBL/GenBank/DDBJ databases">
        <title>A platform for efficient transgenesis in Macrostomum lignano, a flatworm model organism for stem cell research.</title>
        <authorList>
            <person name="Berezikov E."/>
        </authorList>
    </citation>
    <scope>NUCLEOTIDE SEQUENCE [LARGE SCALE GENOMIC DNA]</scope>
    <source>
        <strain evidence="15">DV1</strain>
        <tissue evidence="15">Whole organism</tissue>
    </source>
</reference>
<dbReference type="Gene3D" id="1.20.58.530">
    <property type="match status" value="1"/>
</dbReference>
<comment type="similarity">
    <text evidence="2 11">Belongs to the TRAFAC class myosin-kinesin ATPase superfamily. Myosin family.</text>
</comment>
<evidence type="ECO:0000259" key="14">
    <source>
        <dbReference type="PROSITE" id="PS51844"/>
    </source>
</evidence>
<gene>
    <name evidence="15" type="ORF">BOX15_Mlig003284g4</name>
</gene>
<dbReference type="CDD" id="cd21759">
    <property type="entry name" value="CBD_MYO6-like"/>
    <property type="match status" value="1"/>
</dbReference>
<dbReference type="GO" id="GO:0051015">
    <property type="term" value="F:actin filament binding"/>
    <property type="evidence" value="ECO:0007669"/>
    <property type="project" value="InterPro"/>
</dbReference>
<evidence type="ECO:0000313" key="16">
    <source>
        <dbReference type="Proteomes" id="UP000215902"/>
    </source>
</evidence>
<evidence type="ECO:0000256" key="5">
    <source>
        <dbReference type="ARBA" id="ARBA00022741"/>
    </source>
</evidence>
<dbReference type="Gene3D" id="3.40.850.10">
    <property type="entry name" value="Kinesin motor domain"/>
    <property type="match status" value="1"/>
</dbReference>
<dbReference type="InterPro" id="IPR027417">
    <property type="entry name" value="P-loop_NTPase"/>
</dbReference>
<keyword evidence="10 11" id="KW-0009">Actin-binding</keyword>
<protein>
    <submittedName>
        <fullName evidence="15">Uncharacterized protein</fullName>
    </submittedName>
</protein>
<dbReference type="Gene3D" id="1.20.120.720">
    <property type="entry name" value="Myosin VI head, motor domain, U50 subdomain"/>
    <property type="match status" value="1"/>
</dbReference>
<feature type="compositionally biased region" description="Gly residues" evidence="12">
    <location>
        <begin position="1147"/>
        <end position="1156"/>
    </location>
</feature>
<dbReference type="PROSITE" id="PS51844">
    <property type="entry name" value="SH3_LIKE"/>
    <property type="match status" value="1"/>
</dbReference>
<dbReference type="PRINTS" id="PR00193">
    <property type="entry name" value="MYOSINHEAVY"/>
</dbReference>
<dbReference type="CDD" id="cd01382">
    <property type="entry name" value="MYSc_Myo6"/>
    <property type="match status" value="1"/>
</dbReference>
<dbReference type="Pfam" id="PF02736">
    <property type="entry name" value="Myosin_N"/>
    <property type="match status" value="1"/>
</dbReference>
<organism evidence="15 16">
    <name type="scientific">Macrostomum lignano</name>
    <dbReference type="NCBI Taxonomy" id="282301"/>
    <lineage>
        <taxon>Eukaryota</taxon>
        <taxon>Metazoa</taxon>
        <taxon>Spiralia</taxon>
        <taxon>Lophotrochozoa</taxon>
        <taxon>Platyhelminthes</taxon>
        <taxon>Rhabditophora</taxon>
        <taxon>Macrostomorpha</taxon>
        <taxon>Macrostomida</taxon>
        <taxon>Macrostomidae</taxon>
        <taxon>Macrostomum</taxon>
    </lineage>
</organism>
<dbReference type="InterPro" id="IPR036961">
    <property type="entry name" value="Kinesin_motor_dom_sf"/>
</dbReference>
<dbReference type="PROSITE" id="PS51456">
    <property type="entry name" value="MYOSIN_MOTOR"/>
    <property type="match status" value="1"/>
</dbReference>
<dbReference type="Gene3D" id="2.30.30.360">
    <property type="entry name" value="Myosin S1 fragment, N-terminal"/>
    <property type="match status" value="1"/>
</dbReference>
<keyword evidence="4" id="KW-0597">Phosphoprotein</keyword>
<dbReference type="EMBL" id="NIVC01001611">
    <property type="protein sequence ID" value="PAA65857.1"/>
    <property type="molecule type" value="Genomic_DNA"/>
</dbReference>
<evidence type="ECO:0000259" key="13">
    <source>
        <dbReference type="PROSITE" id="PS51456"/>
    </source>
</evidence>
<dbReference type="CDD" id="cd21958">
    <property type="entry name" value="MyUb_Myo6"/>
    <property type="match status" value="1"/>
</dbReference>
<feature type="region of interest" description="Actin-binding" evidence="11">
    <location>
        <begin position="688"/>
        <end position="710"/>
    </location>
</feature>
<dbReference type="InterPro" id="IPR049016">
    <property type="entry name" value="MYO6_lever"/>
</dbReference>
<dbReference type="FunFam" id="1.20.58.530:FF:000006">
    <property type="entry name" value="Putative unconventional myosin-VI"/>
    <property type="match status" value="1"/>
</dbReference>
<dbReference type="Gene3D" id="1.10.10.820">
    <property type="match status" value="1"/>
</dbReference>
<dbReference type="GO" id="GO:0005524">
    <property type="term" value="F:ATP binding"/>
    <property type="evidence" value="ECO:0007669"/>
    <property type="project" value="UniProtKB-UniRule"/>
</dbReference>
<evidence type="ECO:0000256" key="2">
    <source>
        <dbReference type="ARBA" id="ARBA00008314"/>
    </source>
</evidence>
<dbReference type="InterPro" id="IPR036114">
    <property type="entry name" value="MYSc_Myo6"/>
</dbReference>
<evidence type="ECO:0000256" key="7">
    <source>
        <dbReference type="ARBA" id="ARBA00022860"/>
    </source>
</evidence>
<keyword evidence="7" id="KW-0112">Calmodulin-binding</keyword>
<keyword evidence="9 11" id="KW-0505">Motor protein</keyword>
<feature type="domain" description="Myosin motor" evidence="13">
    <location>
        <begin position="78"/>
        <end position="808"/>
    </location>
</feature>
<dbReference type="InterPro" id="IPR032412">
    <property type="entry name" value="Myosin-VI_CBD"/>
</dbReference>
<dbReference type="InterPro" id="IPR001609">
    <property type="entry name" value="Myosin_head_motor_dom-like"/>
</dbReference>
<feature type="domain" description="Myosin N-terminal SH3-like" evidence="14">
    <location>
        <begin position="23"/>
        <end position="74"/>
    </location>
</feature>
<dbReference type="PANTHER" id="PTHR13140:SF745">
    <property type="entry name" value="UNCONVENTIONAL MYOSIN-VI"/>
    <property type="match status" value="1"/>
</dbReference>
<dbReference type="Pfam" id="PF16521">
    <property type="entry name" value="Myosin-VI_CBD"/>
    <property type="match status" value="1"/>
</dbReference>
<keyword evidence="3" id="KW-0963">Cytoplasm</keyword>
<keyword evidence="5 11" id="KW-0547">Nucleotide-binding</keyword>
<dbReference type="FunFam" id="1.10.10.820:FF:000001">
    <property type="entry name" value="Myosin heavy chain"/>
    <property type="match status" value="1"/>
</dbReference>
<evidence type="ECO:0000256" key="11">
    <source>
        <dbReference type="PROSITE-ProRule" id="PRU00782"/>
    </source>
</evidence>
<dbReference type="GO" id="GO:0030048">
    <property type="term" value="P:actin filament-based movement"/>
    <property type="evidence" value="ECO:0007669"/>
    <property type="project" value="TreeGrafter"/>
</dbReference>
<dbReference type="CDD" id="cd22249">
    <property type="entry name" value="UDM1_RNF168_RNF169-like"/>
    <property type="match status" value="1"/>
</dbReference>
<evidence type="ECO:0000256" key="9">
    <source>
        <dbReference type="ARBA" id="ARBA00023175"/>
    </source>
</evidence>